<dbReference type="InterPro" id="IPR002347">
    <property type="entry name" value="SDR_fam"/>
</dbReference>
<gene>
    <name evidence="6" type="ORF">IAI61_12385</name>
</gene>
<feature type="domain" description="Ketoreductase" evidence="5">
    <location>
        <begin position="49"/>
        <end position="234"/>
    </location>
</feature>
<evidence type="ECO:0000313" key="6">
    <source>
        <dbReference type="EMBL" id="MBO1079829.1"/>
    </source>
</evidence>
<dbReference type="InterPro" id="IPR057326">
    <property type="entry name" value="KR_dom"/>
</dbReference>
<sequence>MRSPMPPPSTLALLPLAPLLPLALLAGAGLALLAGRPARAVRREDVAGRVFVVTGASSGVGRAVAVRLGALGGRVVLAARREAELEAVAAELRAAGGEALVVPTDVSDAAAVAALAAAAVERFGGVDAWINNAGIGALGRFEDISVEDHARTVDVNLKGVIFGSHAALRLFRARGQGTLVNVGSVESRIPMPYHTTYAATKHAILGLGRALRQEARLAGLRGVGVVTVMPWALDTPWWNVAGNHTGRSPRMILMDGPEQTAGAIVQAAVHPMGDVAVGWKAKATVLGHQIVPGVAEHLAADVMHKVQQEMAPPAGDREGALHEPPAQDTGEQGGVRAKMRREDATGEAEA</sequence>
<feature type="region of interest" description="Disordered" evidence="4">
    <location>
        <begin position="310"/>
        <end position="350"/>
    </location>
</feature>
<dbReference type="Gene3D" id="3.40.50.720">
    <property type="entry name" value="NAD(P)-binding Rossmann-like Domain"/>
    <property type="match status" value="1"/>
</dbReference>
<dbReference type="SMART" id="SM00822">
    <property type="entry name" value="PKS_KR"/>
    <property type="match status" value="1"/>
</dbReference>
<dbReference type="InterPro" id="IPR036291">
    <property type="entry name" value="NAD(P)-bd_dom_sf"/>
</dbReference>
<proteinExistence type="inferred from homology"/>
<dbReference type="Proteomes" id="UP001518989">
    <property type="component" value="Unassembled WGS sequence"/>
</dbReference>
<dbReference type="InterPro" id="IPR020904">
    <property type="entry name" value="Sc_DH/Rdtase_CS"/>
</dbReference>
<organism evidence="6 7">
    <name type="scientific">Roseomonas haemaphysalidis</name>
    <dbReference type="NCBI Taxonomy" id="2768162"/>
    <lineage>
        <taxon>Bacteria</taxon>
        <taxon>Pseudomonadati</taxon>
        <taxon>Pseudomonadota</taxon>
        <taxon>Alphaproteobacteria</taxon>
        <taxon>Acetobacterales</taxon>
        <taxon>Roseomonadaceae</taxon>
        <taxon>Roseomonas</taxon>
    </lineage>
</organism>
<keyword evidence="7" id="KW-1185">Reference proteome</keyword>
<comment type="caution">
    <text evidence="6">The sequence shown here is derived from an EMBL/GenBank/DDBJ whole genome shotgun (WGS) entry which is preliminary data.</text>
</comment>
<dbReference type="PANTHER" id="PTHR44196:SF1">
    <property type="entry name" value="DEHYDROGENASE_REDUCTASE SDR FAMILY MEMBER 7B"/>
    <property type="match status" value="1"/>
</dbReference>
<protein>
    <submittedName>
        <fullName evidence="6">SDR family NAD(P)-dependent oxidoreductase</fullName>
    </submittedName>
</protein>
<dbReference type="PRINTS" id="PR00080">
    <property type="entry name" value="SDRFAMILY"/>
</dbReference>
<accession>A0ABS3KQT5</accession>
<dbReference type="PROSITE" id="PS00061">
    <property type="entry name" value="ADH_SHORT"/>
    <property type="match status" value="1"/>
</dbReference>
<dbReference type="PANTHER" id="PTHR44196">
    <property type="entry name" value="DEHYDROGENASE/REDUCTASE SDR FAMILY MEMBER 7B"/>
    <property type="match status" value="1"/>
</dbReference>
<evidence type="ECO:0000256" key="1">
    <source>
        <dbReference type="ARBA" id="ARBA00006484"/>
    </source>
</evidence>
<dbReference type="Pfam" id="PF00106">
    <property type="entry name" value="adh_short"/>
    <property type="match status" value="1"/>
</dbReference>
<evidence type="ECO:0000256" key="4">
    <source>
        <dbReference type="SAM" id="MobiDB-lite"/>
    </source>
</evidence>
<reference evidence="6 7" key="1">
    <citation type="submission" date="2020-09" db="EMBL/GenBank/DDBJ databases">
        <title>Roseomonas.</title>
        <authorList>
            <person name="Zhu W."/>
        </authorList>
    </citation>
    <scope>NUCLEOTIDE SEQUENCE [LARGE SCALE GENOMIC DNA]</scope>
    <source>
        <strain evidence="6 7">573</strain>
    </source>
</reference>
<comment type="similarity">
    <text evidence="1 3">Belongs to the short-chain dehydrogenases/reductases (SDR) family.</text>
</comment>
<evidence type="ECO:0000256" key="2">
    <source>
        <dbReference type="ARBA" id="ARBA00023002"/>
    </source>
</evidence>
<evidence type="ECO:0000313" key="7">
    <source>
        <dbReference type="Proteomes" id="UP001518989"/>
    </source>
</evidence>
<dbReference type="EMBL" id="JACTNG010000006">
    <property type="protein sequence ID" value="MBO1079829.1"/>
    <property type="molecule type" value="Genomic_DNA"/>
</dbReference>
<evidence type="ECO:0000256" key="3">
    <source>
        <dbReference type="RuleBase" id="RU000363"/>
    </source>
</evidence>
<name>A0ABS3KQT5_9PROT</name>
<dbReference type="SUPFAM" id="SSF51735">
    <property type="entry name" value="NAD(P)-binding Rossmann-fold domains"/>
    <property type="match status" value="1"/>
</dbReference>
<dbReference type="PRINTS" id="PR00081">
    <property type="entry name" value="GDHRDH"/>
</dbReference>
<evidence type="ECO:0000259" key="5">
    <source>
        <dbReference type="SMART" id="SM00822"/>
    </source>
</evidence>
<keyword evidence="2" id="KW-0560">Oxidoreductase</keyword>